<organism evidence="2 3">
    <name type="scientific">Monoraphidium neglectum</name>
    <dbReference type="NCBI Taxonomy" id="145388"/>
    <lineage>
        <taxon>Eukaryota</taxon>
        <taxon>Viridiplantae</taxon>
        <taxon>Chlorophyta</taxon>
        <taxon>core chlorophytes</taxon>
        <taxon>Chlorophyceae</taxon>
        <taxon>CS clade</taxon>
        <taxon>Sphaeropleales</taxon>
        <taxon>Selenastraceae</taxon>
        <taxon>Monoraphidium</taxon>
    </lineage>
</organism>
<dbReference type="RefSeq" id="XP_013905331.1">
    <property type="nucleotide sequence ID" value="XM_014049877.1"/>
</dbReference>
<dbReference type="Pfam" id="PF08524">
    <property type="entry name" value="rRNA_processing"/>
    <property type="match status" value="1"/>
</dbReference>
<evidence type="ECO:0000313" key="2">
    <source>
        <dbReference type="EMBL" id="KIZ06312.1"/>
    </source>
</evidence>
<evidence type="ECO:0008006" key="4">
    <source>
        <dbReference type="Google" id="ProtNLM"/>
    </source>
</evidence>
<dbReference type="OrthoDB" id="10674251at2759"/>
<feature type="region of interest" description="Disordered" evidence="1">
    <location>
        <begin position="1"/>
        <end position="44"/>
    </location>
</feature>
<name>A0A0D2N1A5_9CHLO</name>
<reference evidence="2 3" key="1">
    <citation type="journal article" date="2013" name="BMC Genomics">
        <title>Reconstruction of the lipid metabolism for the microalga Monoraphidium neglectum from its genome sequence reveals characteristics suitable for biofuel production.</title>
        <authorList>
            <person name="Bogen C."/>
            <person name="Al-Dilaimi A."/>
            <person name="Albersmeier A."/>
            <person name="Wichmann J."/>
            <person name="Grundmann M."/>
            <person name="Rupp O."/>
            <person name="Lauersen K.J."/>
            <person name="Blifernez-Klassen O."/>
            <person name="Kalinowski J."/>
            <person name="Goesmann A."/>
            <person name="Mussgnug J.H."/>
            <person name="Kruse O."/>
        </authorList>
    </citation>
    <scope>NUCLEOTIDE SEQUENCE [LARGE SCALE GENOMIC DNA]</scope>
    <source>
        <strain evidence="2 3">SAG 48.87</strain>
    </source>
</reference>
<accession>A0A0D2N1A5</accession>
<dbReference type="Proteomes" id="UP000054498">
    <property type="component" value="Unassembled WGS sequence"/>
</dbReference>
<dbReference type="AlphaFoldDB" id="A0A0D2N1A5"/>
<dbReference type="KEGG" id="mng:MNEG_1649"/>
<evidence type="ECO:0000256" key="1">
    <source>
        <dbReference type="SAM" id="MobiDB-lite"/>
    </source>
</evidence>
<evidence type="ECO:0000313" key="3">
    <source>
        <dbReference type="Proteomes" id="UP000054498"/>
    </source>
</evidence>
<dbReference type="GeneID" id="25734254"/>
<proteinExistence type="predicted"/>
<dbReference type="PANTHER" id="PTHR15657">
    <property type="entry name" value="THYROID TRANSCRIPTION FACTOR 1-ASSOCIATED PROTEIN 26"/>
    <property type="match status" value="1"/>
</dbReference>
<protein>
    <recommendedName>
        <fullName evidence="4">rRNA-processing protein FYV7</fullName>
    </recommendedName>
</protein>
<feature type="compositionally biased region" description="Basic residues" evidence="1">
    <location>
        <begin position="221"/>
        <end position="236"/>
    </location>
</feature>
<dbReference type="GO" id="GO:0005634">
    <property type="term" value="C:nucleus"/>
    <property type="evidence" value="ECO:0007669"/>
    <property type="project" value="TreeGrafter"/>
</dbReference>
<keyword evidence="3" id="KW-1185">Reference proteome</keyword>
<feature type="compositionally biased region" description="Basic and acidic residues" evidence="1">
    <location>
        <begin position="193"/>
        <end position="220"/>
    </location>
</feature>
<feature type="compositionally biased region" description="Gly residues" evidence="1">
    <location>
        <begin position="1"/>
        <end position="15"/>
    </location>
</feature>
<sequence>MHSKPGGRGGGGGGRGRGRGRGQYRGAVSTYDKRQVIQKARNLKAKKVNKYRRTLKRLEADGRLAAPPALRDGLDDLDAADPLADLSHGGGGSDGSGGSSGGEEEGEGGAPRQQRQKQRWLPPPPTEPATDAGARGQQGKSQRGPRLGGSGDDDGAEAEGQQHEGHGRGRGRRRGGATGPPSQLERLAAKRRAQLEEEQKAKEERLVAAQRRREELEAKERQRKASKAKFFAKTRHGQPQMRHRIEGILEKLQAEAKPPGRR</sequence>
<gene>
    <name evidence="2" type="ORF">MNEG_1649</name>
</gene>
<feature type="compositionally biased region" description="Gly residues" evidence="1">
    <location>
        <begin position="88"/>
        <end position="101"/>
    </location>
</feature>
<dbReference type="PANTHER" id="PTHR15657:SF1">
    <property type="entry name" value="THYROID TRANSCRIPTION FACTOR 1-ASSOCIATED PROTEIN 26"/>
    <property type="match status" value="1"/>
</dbReference>
<dbReference type="EMBL" id="KK100389">
    <property type="protein sequence ID" value="KIZ06312.1"/>
    <property type="molecule type" value="Genomic_DNA"/>
</dbReference>
<feature type="region of interest" description="Disordered" evidence="1">
    <location>
        <begin position="56"/>
        <end position="242"/>
    </location>
</feature>
<dbReference type="InterPro" id="IPR013730">
    <property type="entry name" value="Fyv7/TAP26"/>
</dbReference>